<proteinExistence type="inferred from homology"/>
<comment type="similarity">
    <text evidence="1">Belongs to the Gfa family.</text>
</comment>
<evidence type="ECO:0000313" key="6">
    <source>
        <dbReference type="EMBL" id="KKN91084.1"/>
    </source>
</evidence>
<dbReference type="PANTHER" id="PTHR33337:SF40">
    <property type="entry name" value="CENP-V_GFA DOMAIN-CONTAINING PROTEIN-RELATED"/>
    <property type="match status" value="1"/>
</dbReference>
<evidence type="ECO:0000259" key="5">
    <source>
        <dbReference type="PROSITE" id="PS51891"/>
    </source>
</evidence>
<protein>
    <recommendedName>
        <fullName evidence="5">CENP-V/GFA domain-containing protein</fullName>
    </recommendedName>
</protein>
<sequence>MDITARQQSNTRDKRVIAALCKKESEVPITGGCFCGEVSYQVDGRLRDARSCHCSRCRKAFSSQASAYALVEPTEFRWLSGDGLLTSYVGSHGFGLQFCSKCGSTLCGIFDGVVHGVTLGCVNGDPEIDIGMHIFVGSKAAWEVLPDAVTQYYEQGPNSA</sequence>
<evidence type="ECO:0000256" key="3">
    <source>
        <dbReference type="ARBA" id="ARBA00022833"/>
    </source>
</evidence>
<evidence type="ECO:0000256" key="2">
    <source>
        <dbReference type="ARBA" id="ARBA00022723"/>
    </source>
</evidence>
<dbReference type="AlphaFoldDB" id="A0A0F9UHE5"/>
<dbReference type="EMBL" id="LAZR01000106">
    <property type="protein sequence ID" value="KKN91084.1"/>
    <property type="molecule type" value="Genomic_DNA"/>
</dbReference>
<dbReference type="PROSITE" id="PS51891">
    <property type="entry name" value="CENP_V_GFA"/>
    <property type="match status" value="1"/>
</dbReference>
<comment type="caution">
    <text evidence="6">The sequence shown here is derived from an EMBL/GenBank/DDBJ whole genome shotgun (WGS) entry which is preliminary data.</text>
</comment>
<name>A0A0F9UHE5_9ZZZZ</name>
<evidence type="ECO:0000256" key="4">
    <source>
        <dbReference type="ARBA" id="ARBA00023239"/>
    </source>
</evidence>
<keyword evidence="4" id="KW-0456">Lyase</keyword>
<dbReference type="PANTHER" id="PTHR33337">
    <property type="entry name" value="GFA DOMAIN-CONTAINING PROTEIN"/>
    <property type="match status" value="1"/>
</dbReference>
<dbReference type="SUPFAM" id="SSF51316">
    <property type="entry name" value="Mss4-like"/>
    <property type="match status" value="1"/>
</dbReference>
<dbReference type="InterPro" id="IPR006913">
    <property type="entry name" value="CENP-V/GFA"/>
</dbReference>
<dbReference type="InterPro" id="IPR011057">
    <property type="entry name" value="Mss4-like_sf"/>
</dbReference>
<gene>
    <name evidence="6" type="ORF">LCGC14_0222860</name>
</gene>
<reference evidence="6" key="1">
    <citation type="journal article" date="2015" name="Nature">
        <title>Complex archaea that bridge the gap between prokaryotes and eukaryotes.</title>
        <authorList>
            <person name="Spang A."/>
            <person name="Saw J.H."/>
            <person name="Jorgensen S.L."/>
            <person name="Zaremba-Niedzwiedzka K."/>
            <person name="Martijn J."/>
            <person name="Lind A.E."/>
            <person name="van Eijk R."/>
            <person name="Schleper C."/>
            <person name="Guy L."/>
            <person name="Ettema T.J."/>
        </authorList>
    </citation>
    <scope>NUCLEOTIDE SEQUENCE</scope>
</reference>
<evidence type="ECO:0000256" key="1">
    <source>
        <dbReference type="ARBA" id="ARBA00005495"/>
    </source>
</evidence>
<dbReference type="Pfam" id="PF04828">
    <property type="entry name" value="GFA"/>
    <property type="match status" value="1"/>
</dbReference>
<dbReference type="GO" id="GO:0016846">
    <property type="term" value="F:carbon-sulfur lyase activity"/>
    <property type="evidence" value="ECO:0007669"/>
    <property type="project" value="InterPro"/>
</dbReference>
<organism evidence="6">
    <name type="scientific">marine sediment metagenome</name>
    <dbReference type="NCBI Taxonomy" id="412755"/>
    <lineage>
        <taxon>unclassified sequences</taxon>
        <taxon>metagenomes</taxon>
        <taxon>ecological metagenomes</taxon>
    </lineage>
</organism>
<accession>A0A0F9UHE5</accession>
<keyword evidence="3" id="KW-0862">Zinc</keyword>
<feature type="domain" description="CENP-V/GFA" evidence="5">
    <location>
        <begin position="29"/>
        <end position="143"/>
    </location>
</feature>
<keyword evidence="2" id="KW-0479">Metal-binding</keyword>
<dbReference type="Gene3D" id="3.90.1590.10">
    <property type="entry name" value="glutathione-dependent formaldehyde- activating enzyme (gfa)"/>
    <property type="match status" value="1"/>
</dbReference>
<dbReference type="GO" id="GO:0046872">
    <property type="term" value="F:metal ion binding"/>
    <property type="evidence" value="ECO:0007669"/>
    <property type="project" value="UniProtKB-KW"/>
</dbReference>